<dbReference type="InterPro" id="IPR000089">
    <property type="entry name" value="Biotin_lipoyl"/>
</dbReference>
<dbReference type="UniPathway" id="UPA00094"/>
<accession>A0A162YZ92</accession>
<dbReference type="AlphaFoldDB" id="A0A162YZ92"/>
<sequence>MSTTHAIESPLPGTFYRRSSPDAPPFKSEGDAVAVGDVIGLIEVMKQFSEISAEVAGRMGAFQVEDAAPVDPGQVLATIEVD</sequence>
<feature type="domain" description="Lipoyl-binding" evidence="4">
    <location>
        <begin position="1"/>
        <end position="80"/>
    </location>
</feature>
<proteinExistence type="predicted"/>
<protein>
    <recommendedName>
        <fullName evidence="2">Biotin carboxyl carrier protein of acetyl-CoA carboxylase</fullName>
    </recommendedName>
</protein>
<dbReference type="Proteomes" id="UP000185680">
    <property type="component" value="Chromosome"/>
</dbReference>
<dbReference type="EMBL" id="CP017476">
    <property type="protein sequence ID" value="AOW11615.1"/>
    <property type="molecule type" value="Genomic_DNA"/>
</dbReference>
<feature type="region of interest" description="Disordered" evidence="3">
    <location>
        <begin position="1"/>
        <end position="28"/>
    </location>
</feature>
<keyword evidence="2" id="KW-0444">Lipid biosynthesis</keyword>
<dbReference type="GO" id="GO:0006633">
    <property type="term" value="P:fatty acid biosynthetic process"/>
    <property type="evidence" value="ECO:0007669"/>
    <property type="project" value="UniProtKB-UniPathway"/>
</dbReference>
<dbReference type="STRING" id="1763535.LPB072_00820"/>
<dbReference type="EMBL" id="LVWD01000019">
    <property type="protein sequence ID" value="OAD41369.1"/>
    <property type="molecule type" value="Genomic_DNA"/>
</dbReference>
<dbReference type="Pfam" id="PF00364">
    <property type="entry name" value="Biotin_lipoyl"/>
    <property type="match status" value="1"/>
</dbReference>
<evidence type="ECO:0000256" key="2">
    <source>
        <dbReference type="RuleBase" id="RU364072"/>
    </source>
</evidence>
<dbReference type="PROSITE" id="PS50968">
    <property type="entry name" value="BIOTINYL_LIPOYL"/>
    <property type="match status" value="1"/>
</dbReference>
<dbReference type="PRINTS" id="PR01071">
    <property type="entry name" value="ACOABIOTINCC"/>
</dbReference>
<comment type="function">
    <text evidence="1 2">This protein is a component of the acetyl coenzyme A carboxylase complex; first, biotin carboxylase catalyzes the carboxylation of the carrier protein and then the transcarboxylase transfers the carboxyl group to form malonyl-CoA.</text>
</comment>
<dbReference type="CDD" id="cd06850">
    <property type="entry name" value="biotinyl_domain"/>
    <property type="match status" value="1"/>
</dbReference>
<evidence type="ECO:0000256" key="3">
    <source>
        <dbReference type="SAM" id="MobiDB-lite"/>
    </source>
</evidence>
<dbReference type="OrthoDB" id="5297413at2"/>
<dbReference type="GO" id="GO:0003989">
    <property type="term" value="F:acetyl-CoA carboxylase activity"/>
    <property type="evidence" value="ECO:0007669"/>
    <property type="project" value="InterPro"/>
</dbReference>
<keyword evidence="2" id="KW-0443">Lipid metabolism</keyword>
<reference evidence="6 7" key="1">
    <citation type="submission" date="2016-02" db="EMBL/GenBank/DDBJ databases">
        <title>Draft genome sequence of Hydrogenophaga sp. LPB0072.</title>
        <authorList>
            <person name="Shin S.-K."/>
            <person name="Yi H."/>
        </authorList>
    </citation>
    <scope>NUCLEOTIDE SEQUENCE [LARGE SCALE GENOMIC DNA]</scope>
    <source>
        <strain evidence="6 7">LPB0072</strain>
    </source>
</reference>
<comment type="pathway">
    <text evidence="2">Lipid metabolism; fatty acid biosynthesis.</text>
</comment>
<keyword evidence="2" id="KW-0276">Fatty acid metabolism</keyword>
<organism evidence="5 8">
    <name type="scientific">Hydrogenophaga crassostreae</name>
    <dbReference type="NCBI Taxonomy" id="1763535"/>
    <lineage>
        <taxon>Bacteria</taxon>
        <taxon>Pseudomonadati</taxon>
        <taxon>Pseudomonadota</taxon>
        <taxon>Betaproteobacteria</taxon>
        <taxon>Burkholderiales</taxon>
        <taxon>Comamonadaceae</taxon>
        <taxon>Hydrogenophaga</taxon>
    </lineage>
</organism>
<evidence type="ECO:0000313" key="6">
    <source>
        <dbReference type="EMBL" id="OAD41369.1"/>
    </source>
</evidence>
<name>A0A162YZ92_9BURK</name>
<evidence type="ECO:0000313" key="7">
    <source>
        <dbReference type="Proteomes" id="UP000185657"/>
    </source>
</evidence>
<reference evidence="5 8" key="2">
    <citation type="submission" date="2016-10" db="EMBL/GenBank/DDBJ databases">
        <title>Hydorgenophaga sp. LPB0072 isolated from gastropod.</title>
        <authorList>
            <person name="Kim E."/>
            <person name="Yi H."/>
        </authorList>
    </citation>
    <scope>NUCLEOTIDE SEQUENCE [LARGE SCALE GENOMIC DNA]</scope>
    <source>
        <strain evidence="5 8">LPB0072</strain>
    </source>
</reference>
<keyword evidence="7" id="KW-1185">Reference proteome</keyword>
<dbReference type="InterPro" id="IPR011053">
    <property type="entry name" value="Single_hybrid_motif"/>
</dbReference>
<dbReference type="NCBIfam" id="NF005457">
    <property type="entry name" value="PRK07051.1"/>
    <property type="match status" value="1"/>
</dbReference>
<evidence type="ECO:0000313" key="5">
    <source>
        <dbReference type="EMBL" id="AOW11615.1"/>
    </source>
</evidence>
<dbReference type="GO" id="GO:0009317">
    <property type="term" value="C:acetyl-CoA carboxylase complex"/>
    <property type="evidence" value="ECO:0007669"/>
    <property type="project" value="InterPro"/>
</dbReference>
<keyword evidence="2" id="KW-0275">Fatty acid biosynthesis</keyword>
<dbReference type="Gene3D" id="2.40.50.100">
    <property type="match status" value="1"/>
</dbReference>
<dbReference type="SUPFAM" id="SSF51230">
    <property type="entry name" value="Single hybrid motif"/>
    <property type="match status" value="1"/>
</dbReference>
<gene>
    <name evidence="5" type="ORF">LPB072_00820</name>
    <name evidence="6" type="ORF">LPB72_13170</name>
</gene>
<dbReference type="InterPro" id="IPR001249">
    <property type="entry name" value="AcCoA_biotinCC"/>
</dbReference>
<evidence type="ECO:0000259" key="4">
    <source>
        <dbReference type="PROSITE" id="PS50968"/>
    </source>
</evidence>
<dbReference type="KEGG" id="hyl:LPB072_00820"/>
<keyword evidence="2" id="KW-0092">Biotin</keyword>
<dbReference type="RefSeq" id="WP_066091413.1">
    <property type="nucleotide sequence ID" value="NZ_CP017476.1"/>
</dbReference>
<evidence type="ECO:0000256" key="1">
    <source>
        <dbReference type="ARBA" id="ARBA00003761"/>
    </source>
</evidence>
<evidence type="ECO:0000313" key="8">
    <source>
        <dbReference type="Proteomes" id="UP000185680"/>
    </source>
</evidence>
<dbReference type="Proteomes" id="UP000185657">
    <property type="component" value="Unassembled WGS sequence"/>
</dbReference>